<organism evidence="3 4">
    <name type="scientific">Drosophila hydei</name>
    <name type="common">Fruit fly</name>
    <dbReference type="NCBI Taxonomy" id="7224"/>
    <lineage>
        <taxon>Eukaryota</taxon>
        <taxon>Metazoa</taxon>
        <taxon>Ecdysozoa</taxon>
        <taxon>Arthropoda</taxon>
        <taxon>Hexapoda</taxon>
        <taxon>Insecta</taxon>
        <taxon>Pterygota</taxon>
        <taxon>Neoptera</taxon>
        <taxon>Endopterygota</taxon>
        <taxon>Diptera</taxon>
        <taxon>Brachycera</taxon>
        <taxon>Muscomorpha</taxon>
        <taxon>Ephydroidea</taxon>
        <taxon>Drosophilidae</taxon>
        <taxon>Drosophila</taxon>
    </lineage>
</organism>
<dbReference type="Pfam" id="PF15866">
    <property type="entry name" value="DUF4729"/>
    <property type="match status" value="1"/>
</dbReference>
<dbReference type="OrthoDB" id="7736976at2759"/>
<evidence type="ECO:0000313" key="4">
    <source>
        <dbReference type="RefSeq" id="XP_023167757.2"/>
    </source>
</evidence>
<name>A0A6J1LRT3_DROHY</name>
<sequence>MESANGVQYTKDKDRKGRRRVNDVHQLSRMPGHCPVSKCSDIIFPSNIMMHMLHKHTNSAKCTTSEIFDHRPLLLCFDPTGLEYGDNCCVACLMYGGMKGKMYTRPAVDNLSLPNSGLLNSYHKYDDYLPVMMMVCRSSWFAQMKDKQVEREMVLTNEGKADIYVLWLVAPVTTRKVYYTLTVYDRHYISSRSSIRTVRDYTSFQNPSDFLPNDENYILLRQSEVLELMCISKTVLSKSGKKLPPGIPMELIIYQAPLKPSGIRSSETELHEALKEAQKIYSKYIMPRTKGPVKRKVSGKLSLTRRPCSKTRGLFQHTSN</sequence>
<protein>
    <submittedName>
        <fullName evidence="4">Uncharacterized protein LOC111597344</fullName>
    </submittedName>
</protein>
<proteinExistence type="predicted"/>
<evidence type="ECO:0000259" key="2">
    <source>
        <dbReference type="Pfam" id="PF15866"/>
    </source>
</evidence>
<evidence type="ECO:0000313" key="3">
    <source>
        <dbReference type="Proteomes" id="UP000504633"/>
    </source>
</evidence>
<dbReference type="InterPro" id="IPR031732">
    <property type="entry name" value="DUF4729"/>
</dbReference>
<dbReference type="KEGG" id="dhe:111597344"/>
<feature type="compositionally biased region" description="Basic and acidic residues" evidence="1">
    <location>
        <begin position="10"/>
        <end position="20"/>
    </location>
</feature>
<dbReference type="OMA" id="EVYDHRP"/>
<dbReference type="Proteomes" id="UP000504633">
    <property type="component" value="Unplaced"/>
</dbReference>
<evidence type="ECO:0000256" key="1">
    <source>
        <dbReference type="SAM" id="MobiDB-lite"/>
    </source>
</evidence>
<dbReference type="AlphaFoldDB" id="A0A6J1LRT3"/>
<keyword evidence="3" id="KW-1185">Reference proteome</keyword>
<reference evidence="4" key="1">
    <citation type="submission" date="2025-08" db="UniProtKB">
        <authorList>
            <consortium name="RefSeq"/>
        </authorList>
    </citation>
    <scope>IDENTIFICATION</scope>
    <source>
        <strain evidence="4">15085-1641.00</strain>
        <tissue evidence="4">Whole body</tissue>
    </source>
</reference>
<accession>A0A6J1LRT3</accession>
<dbReference type="RefSeq" id="XP_023167757.2">
    <property type="nucleotide sequence ID" value="XM_023311989.2"/>
</dbReference>
<gene>
    <name evidence="4" type="primary">LOC111597344</name>
</gene>
<feature type="region of interest" description="Disordered" evidence="1">
    <location>
        <begin position="1"/>
        <end position="20"/>
    </location>
</feature>
<dbReference type="GeneID" id="111597344"/>
<feature type="domain" description="DUF4729" evidence="2">
    <location>
        <begin position="33"/>
        <end position="229"/>
    </location>
</feature>